<feature type="domain" description="GHMP kinase C-terminal" evidence="9">
    <location>
        <begin position="271"/>
        <end position="344"/>
    </location>
</feature>
<dbReference type="InterPro" id="IPR020568">
    <property type="entry name" value="Ribosomal_Su5_D2-typ_SF"/>
</dbReference>
<keyword evidence="12" id="KW-1185">Reference proteome</keyword>
<dbReference type="InterPro" id="IPR006204">
    <property type="entry name" value="GHMP_kinase_N_dom"/>
</dbReference>
<dbReference type="PRINTS" id="PR00959">
    <property type="entry name" value="MEVGALKINASE"/>
</dbReference>
<evidence type="ECO:0000256" key="3">
    <source>
        <dbReference type="ARBA" id="ARBA00022741"/>
    </source>
</evidence>
<dbReference type="PANTHER" id="PTHR10457">
    <property type="entry name" value="MEVALONATE KINASE/GALACTOKINASE"/>
    <property type="match status" value="1"/>
</dbReference>
<evidence type="ECO:0000256" key="7">
    <source>
        <dbReference type="NCBIfam" id="TIGR00131"/>
    </source>
</evidence>
<dbReference type="Pfam" id="PF10509">
    <property type="entry name" value="GalKase_gal_bdg"/>
    <property type="match status" value="1"/>
</dbReference>
<dbReference type="InterPro" id="IPR036554">
    <property type="entry name" value="GHMP_kinase_C_sf"/>
</dbReference>
<dbReference type="InterPro" id="IPR013750">
    <property type="entry name" value="GHMP_kinase_C_dom"/>
</dbReference>
<dbReference type="Proteomes" id="UP000683310">
    <property type="component" value="Chromosome"/>
</dbReference>
<dbReference type="PIRSF" id="PIRSF000530">
    <property type="entry name" value="Galactokinase"/>
    <property type="match status" value="1"/>
</dbReference>
<keyword evidence="6" id="KW-0119">Carbohydrate metabolism</keyword>
<dbReference type="InterPro" id="IPR019741">
    <property type="entry name" value="Galactokinase_CS"/>
</dbReference>
<evidence type="ECO:0000256" key="6">
    <source>
        <dbReference type="ARBA" id="ARBA00023144"/>
    </source>
</evidence>
<evidence type="ECO:0000256" key="4">
    <source>
        <dbReference type="ARBA" id="ARBA00022777"/>
    </source>
</evidence>
<evidence type="ECO:0000313" key="12">
    <source>
        <dbReference type="Proteomes" id="UP000683310"/>
    </source>
</evidence>
<dbReference type="InterPro" id="IPR006206">
    <property type="entry name" value="Mevalonate/galactokinase"/>
</dbReference>
<evidence type="ECO:0000259" key="10">
    <source>
        <dbReference type="Pfam" id="PF10509"/>
    </source>
</evidence>
<evidence type="ECO:0000313" key="11">
    <source>
        <dbReference type="EMBL" id="QVI24876.1"/>
    </source>
</evidence>
<dbReference type="InterPro" id="IPR014721">
    <property type="entry name" value="Ribsml_uS5_D2-typ_fold_subgr"/>
</dbReference>
<dbReference type="Pfam" id="PF08544">
    <property type="entry name" value="GHMP_kinases_C"/>
    <property type="match status" value="1"/>
</dbReference>
<proteinExistence type="inferred from homology"/>
<feature type="domain" description="GHMP kinase N-terminal" evidence="8">
    <location>
        <begin position="78"/>
        <end position="163"/>
    </location>
</feature>
<evidence type="ECO:0000256" key="2">
    <source>
        <dbReference type="ARBA" id="ARBA00022679"/>
    </source>
</evidence>
<evidence type="ECO:0000259" key="9">
    <source>
        <dbReference type="Pfam" id="PF08544"/>
    </source>
</evidence>
<dbReference type="InterPro" id="IPR000705">
    <property type="entry name" value="Galactokinase"/>
</dbReference>
<dbReference type="Gene3D" id="3.30.70.890">
    <property type="entry name" value="GHMP kinase, C-terminal domain"/>
    <property type="match status" value="1"/>
</dbReference>
<keyword evidence="4" id="KW-0418">Kinase</keyword>
<evidence type="ECO:0000256" key="1">
    <source>
        <dbReference type="ARBA" id="ARBA00006566"/>
    </source>
</evidence>
<name>A0ABX8CYA9_9NOCA</name>
<dbReference type="PRINTS" id="PR00473">
    <property type="entry name" value="GALCTOKINASE"/>
</dbReference>
<dbReference type="SUPFAM" id="SSF54211">
    <property type="entry name" value="Ribosomal protein S5 domain 2-like"/>
    <property type="match status" value="1"/>
</dbReference>
<dbReference type="InterPro" id="IPR006203">
    <property type="entry name" value="GHMP_knse_ATP-bd_CS"/>
</dbReference>
<keyword evidence="2 11" id="KW-0808">Transferase</keyword>
<dbReference type="EMBL" id="CP074371">
    <property type="protein sequence ID" value="QVI24876.1"/>
    <property type="molecule type" value="Genomic_DNA"/>
</dbReference>
<dbReference type="PROSITE" id="PS00627">
    <property type="entry name" value="GHMP_KINASES_ATP"/>
    <property type="match status" value="1"/>
</dbReference>
<dbReference type="EC" id="2.7.1.6" evidence="7"/>
<dbReference type="NCBIfam" id="TIGR00131">
    <property type="entry name" value="gal_kin"/>
    <property type="match status" value="1"/>
</dbReference>
<evidence type="ECO:0000256" key="5">
    <source>
        <dbReference type="ARBA" id="ARBA00022840"/>
    </source>
</evidence>
<protein>
    <recommendedName>
        <fullName evidence="7">Galactokinase</fullName>
        <ecNumber evidence="7">2.7.1.6</ecNumber>
    </recommendedName>
</protein>
<dbReference type="PROSITE" id="PS00106">
    <property type="entry name" value="GALACTOKINASE"/>
    <property type="match status" value="1"/>
</dbReference>
<keyword evidence="6" id="KW-0299">Galactose metabolism</keyword>
<dbReference type="InterPro" id="IPR019539">
    <property type="entry name" value="GalKase_N"/>
</dbReference>
<accession>A0ABX8CYA9</accession>
<dbReference type="GO" id="GO:0004335">
    <property type="term" value="F:galactokinase activity"/>
    <property type="evidence" value="ECO:0007669"/>
    <property type="project" value="UniProtKB-EC"/>
</dbReference>
<reference evidence="11 12" key="1">
    <citation type="submission" date="2021-04" db="EMBL/GenBank/DDBJ databases">
        <title>Nocardia tengchongensis.</title>
        <authorList>
            <person name="Zhuang k."/>
            <person name="Ran Y."/>
            <person name="Li W."/>
        </authorList>
    </citation>
    <scope>NUCLEOTIDE SEQUENCE [LARGE SCALE GENOMIC DNA]</scope>
    <source>
        <strain evidence="11 12">CFH S0057</strain>
    </source>
</reference>
<dbReference type="PANTHER" id="PTHR10457:SF7">
    <property type="entry name" value="GALACTOKINASE-RELATED"/>
    <property type="match status" value="1"/>
</dbReference>
<gene>
    <name evidence="11" type="primary">galK</name>
    <name evidence="11" type="ORF">KHQ06_13910</name>
</gene>
<feature type="domain" description="Galactokinase N-terminal" evidence="10">
    <location>
        <begin position="4"/>
        <end position="38"/>
    </location>
</feature>
<sequence length="373" mass="39294">MGRWWAPGRVNLIGEHTDYNDGYVLPLALPLGTTCTARVRPDGVVRLRSRQAPRDAVDTTTAALDSSGWSGFPVWSRYPLGVIREFQRRGHELPGIDLDLDSTVPIGAGLSSSAALTCSVSIALRDLFAPTVSATDLIDITRTAENVYAGVPTGALDQSAALLCTAGHLLFLDTRTGASEQIPFDLDHFALTLLVVDTGSPHTLVDSEYAARSAECAAAAAALGVPTLRDAPTLPTAARLPDPLLRRRARHVITENARVRQIAEQLRTGADPRTIAPLLTAGHTSLRDDFEVSAPPLDTAVTAALTAGAHGARLTGAGFGGSIIALVDRDRVAEVSAAIREAFSAKAFTPPRTFVVTPAAGAHRVRASTTSPH</sequence>
<dbReference type="Pfam" id="PF00288">
    <property type="entry name" value="GHMP_kinases_N"/>
    <property type="match status" value="1"/>
</dbReference>
<dbReference type="SUPFAM" id="SSF55060">
    <property type="entry name" value="GHMP Kinase, C-terminal domain"/>
    <property type="match status" value="1"/>
</dbReference>
<comment type="similarity">
    <text evidence="1">Belongs to the GHMP kinase family. GalK subfamily.</text>
</comment>
<dbReference type="Gene3D" id="3.30.230.10">
    <property type="match status" value="1"/>
</dbReference>
<organism evidence="11 12">
    <name type="scientific">Nocardia tengchongensis</name>
    <dbReference type="NCBI Taxonomy" id="2055889"/>
    <lineage>
        <taxon>Bacteria</taxon>
        <taxon>Bacillati</taxon>
        <taxon>Actinomycetota</taxon>
        <taxon>Actinomycetes</taxon>
        <taxon>Mycobacteriales</taxon>
        <taxon>Nocardiaceae</taxon>
        <taxon>Nocardia</taxon>
    </lineage>
</organism>
<keyword evidence="3" id="KW-0547">Nucleotide-binding</keyword>
<keyword evidence="5" id="KW-0067">ATP-binding</keyword>
<evidence type="ECO:0000259" key="8">
    <source>
        <dbReference type="Pfam" id="PF00288"/>
    </source>
</evidence>